<feature type="domain" description="Thioredoxin" evidence="1">
    <location>
        <begin position="20"/>
        <end position="164"/>
    </location>
</feature>
<organism evidence="2 3">
    <name type="scientific">Candidatus Nitrospira nitrificans</name>
    <dbReference type="NCBI Taxonomy" id="1742973"/>
    <lineage>
        <taxon>Bacteria</taxon>
        <taxon>Pseudomonadati</taxon>
        <taxon>Nitrospirota</taxon>
        <taxon>Nitrospiria</taxon>
        <taxon>Nitrospirales</taxon>
        <taxon>Nitrospiraceae</taxon>
        <taxon>Nitrospira</taxon>
    </lineage>
</organism>
<protein>
    <submittedName>
        <fullName evidence="2">Putative Disulfide oxidoreductase dsbA</fullName>
    </submittedName>
</protein>
<dbReference type="OrthoDB" id="9784896at2"/>
<evidence type="ECO:0000259" key="1">
    <source>
        <dbReference type="PROSITE" id="PS51352"/>
    </source>
</evidence>
<dbReference type="Pfam" id="PF13462">
    <property type="entry name" value="Thioredoxin_4"/>
    <property type="match status" value="1"/>
</dbReference>
<dbReference type="InterPro" id="IPR036249">
    <property type="entry name" value="Thioredoxin-like_sf"/>
</dbReference>
<dbReference type="InterPro" id="IPR050824">
    <property type="entry name" value="Thiol_disulfide_DsbA"/>
</dbReference>
<dbReference type="RefSeq" id="WP_090897321.1">
    <property type="nucleotide sequence ID" value="NZ_CZPZ01000012.1"/>
</dbReference>
<sequence length="218" mass="24125">MNGRTKSIWMGVLMMVGVIGYVHASVSAAAAKPELKGKFEILKDEPSTHQPGKVKVIEFADFYCPHCHHFEETGVPLLLKEFGDKVEVTMVGFPVIPGKLPTPFDMYEQAKLMGKGDQMKAVLFRIIHKEKLDGVLDRSIRSMLIREVGLDANMFEMGLESGKPAKLFEEGRRLGERIKVSSTPSLLLDGNIKVDGANMTPENVVTIIRSILDADAKK</sequence>
<dbReference type="PROSITE" id="PS51352">
    <property type="entry name" value="THIOREDOXIN_2"/>
    <property type="match status" value="1"/>
</dbReference>
<dbReference type="EMBL" id="CZPZ01000012">
    <property type="protein sequence ID" value="CUS35892.1"/>
    <property type="molecule type" value="Genomic_DNA"/>
</dbReference>
<dbReference type="InterPro" id="IPR012336">
    <property type="entry name" value="Thioredoxin-like_fold"/>
</dbReference>
<dbReference type="STRING" id="1742973.COMA2_20502"/>
<evidence type="ECO:0000313" key="3">
    <source>
        <dbReference type="Proteomes" id="UP000198736"/>
    </source>
</evidence>
<evidence type="ECO:0000313" key="2">
    <source>
        <dbReference type="EMBL" id="CUS35892.1"/>
    </source>
</evidence>
<dbReference type="PANTHER" id="PTHR35891">
    <property type="entry name" value="THIOL:DISULFIDE INTERCHANGE PROTEIN DSBA"/>
    <property type="match status" value="1"/>
</dbReference>
<keyword evidence="3" id="KW-1185">Reference proteome</keyword>
<dbReference type="InterPro" id="IPR013766">
    <property type="entry name" value="Thioredoxin_domain"/>
</dbReference>
<dbReference type="AlphaFoldDB" id="A0A0S4LIS1"/>
<dbReference type="PANTHER" id="PTHR35891:SF3">
    <property type="entry name" value="THIOL:DISULFIDE INTERCHANGE PROTEIN DSBL"/>
    <property type="match status" value="1"/>
</dbReference>
<dbReference type="Proteomes" id="UP000198736">
    <property type="component" value="Unassembled WGS sequence"/>
</dbReference>
<dbReference type="SUPFAM" id="SSF52833">
    <property type="entry name" value="Thioredoxin-like"/>
    <property type="match status" value="1"/>
</dbReference>
<dbReference type="Gene3D" id="3.40.30.10">
    <property type="entry name" value="Glutaredoxin"/>
    <property type="match status" value="1"/>
</dbReference>
<gene>
    <name evidence="2" type="ORF">COMA2_20502</name>
</gene>
<proteinExistence type="predicted"/>
<name>A0A0S4LIS1_9BACT</name>
<reference evidence="3" key="1">
    <citation type="submission" date="2015-10" db="EMBL/GenBank/DDBJ databases">
        <authorList>
            <person name="Luecker S."/>
            <person name="Luecker S."/>
        </authorList>
    </citation>
    <scope>NUCLEOTIDE SEQUENCE [LARGE SCALE GENOMIC DNA]</scope>
</reference>
<accession>A0A0S4LIS1</accession>